<proteinExistence type="predicted"/>
<reference evidence="3 4" key="1">
    <citation type="submission" date="2019-10" db="EMBL/GenBank/DDBJ databases">
        <title>New species of Slilvanegrellaceae.</title>
        <authorList>
            <person name="Pitt A."/>
            <person name="Hahn M.W."/>
        </authorList>
    </citation>
    <scope>NUCLEOTIDE SEQUENCE [LARGE SCALE GENOMIC DNA]</scope>
    <source>
        <strain evidence="3 4">SP-Ram-0.45-NSY-1</strain>
    </source>
</reference>
<dbReference type="RefSeq" id="WP_153420273.1">
    <property type="nucleotide sequence ID" value="NZ_WFLM01000003.1"/>
</dbReference>
<keyword evidence="2" id="KW-0472">Membrane</keyword>
<dbReference type="Proteomes" id="UP000437748">
    <property type="component" value="Unassembled WGS sequence"/>
</dbReference>
<feature type="compositionally biased region" description="Basic and acidic residues" evidence="1">
    <location>
        <begin position="292"/>
        <end position="302"/>
    </location>
</feature>
<name>A0A6N6VTJ8_9BACT</name>
<dbReference type="EMBL" id="WFLM01000003">
    <property type="protein sequence ID" value="KAB8038876.1"/>
    <property type="molecule type" value="Genomic_DNA"/>
</dbReference>
<keyword evidence="2" id="KW-1133">Transmembrane helix</keyword>
<dbReference type="OrthoDB" id="5292141at2"/>
<evidence type="ECO:0000256" key="1">
    <source>
        <dbReference type="SAM" id="MobiDB-lite"/>
    </source>
</evidence>
<feature type="region of interest" description="Disordered" evidence="1">
    <location>
        <begin position="288"/>
        <end position="309"/>
    </location>
</feature>
<dbReference type="AlphaFoldDB" id="A0A6N6VTJ8"/>
<feature type="transmembrane region" description="Helical" evidence="2">
    <location>
        <begin position="66"/>
        <end position="87"/>
    </location>
</feature>
<organism evidence="3 4">
    <name type="scientific">Silvanigrella paludirubra</name>
    <dbReference type="NCBI Taxonomy" id="2499159"/>
    <lineage>
        <taxon>Bacteria</taxon>
        <taxon>Pseudomonadati</taxon>
        <taxon>Bdellovibrionota</taxon>
        <taxon>Oligoflexia</taxon>
        <taxon>Silvanigrellales</taxon>
        <taxon>Silvanigrellaceae</taxon>
        <taxon>Silvanigrella</taxon>
    </lineage>
</organism>
<evidence type="ECO:0000313" key="4">
    <source>
        <dbReference type="Proteomes" id="UP000437748"/>
    </source>
</evidence>
<keyword evidence="2" id="KW-0812">Transmembrane</keyword>
<sequence length="372" mass="42832">MNVSKKQRKVNLLASQKLDLRSRKGTKKTKKTASTKWYIIVLLHLYISMKKIIQVVYHFFKSKPKFTYILSLLTISIICIKSGVYFVDIYSEKILPTQVQIETDNKAITNELYIEISKEIEKSRQNKEKRSDFIAKINSILSSTDLIDQYWIRLGLDGKLQINAIMQIPILLIEAKNGERYVISNNMKIIAKNPLPNEYTSLLKLDAPELKINWKSKNTNIKIKKNKKLDNNNLNETNTPVNFIWLLTQTKFINSEMLKLGKGYSLSKISWDSNTGFTLKINRNNSLLNNKIPDKNTEKPKTDSQNNSTLEKQDSDYLIALVGENNIKDKLERLKIILKELGNKNILPNKVDLDFTDKASFKIQGATSKLSQ</sequence>
<gene>
    <name evidence="3" type="ORF">GCL60_08445</name>
</gene>
<evidence type="ECO:0000256" key="2">
    <source>
        <dbReference type="SAM" id="Phobius"/>
    </source>
</evidence>
<accession>A0A6N6VTJ8</accession>
<feature type="transmembrane region" description="Helical" evidence="2">
    <location>
        <begin position="37"/>
        <end position="60"/>
    </location>
</feature>
<keyword evidence="4" id="KW-1185">Reference proteome</keyword>
<comment type="caution">
    <text evidence="3">The sequence shown here is derived from an EMBL/GenBank/DDBJ whole genome shotgun (WGS) entry which is preliminary data.</text>
</comment>
<evidence type="ECO:0000313" key="3">
    <source>
        <dbReference type="EMBL" id="KAB8038876.1"/>
    </source>
</evidence>
<protein>
    <submittedName>
        <fullName evidence="3">Uncharacterized protein</fullName>
    </submittedName>
</protein>